<keyword evidence="11" id="KW-0966">Cell projection</keyword>
<organism evidence="11 12">
    <name type="scientific">Frischella perrara</name>
    <dbReference type="NCBI Taxonomy" id="1267021"/>
    <lineage>
        <taxon>Bacteria</taxon>
        <taxon>Pseudomonadati</taxon>
        <taxon>Pseudomonadota</taxon>
        <taxon>Gammaproteobacteria</taxon>
        <taxon>Orbales</taxon>
        <taxon>Orbaceae</taxon>
        <taxon>Frischella</taxon>
    </lineage>
</organism>
<dbReference type="HAMAP" id="MF_01891">
    <property type="entry name" value="FhlC"/>
    <property type="match status" value="1"/>
</dbReference>
<feature type="binding site" evidence="9">
    <location>
        <position position="158"/>
    </location>
    <ligand>
        <name>Zn(2+)</name>
        <dbReference type="ChEBI" id="CHEBI:29105"/>
    </ligand>
</feature>
<name>A0A0A7RZR2_FRIPE</name>
<evidence type="ECO:0000256" key="10">
    <source>
        <dbReference type="PIRNR" id="PIRNR003159"/>
    </source>
</evidence>
<evidence type="ECO:0000256" key="9">
    <source>
        <dbReference type="HAMAP-Rule" id="MF_01891"/>
    </source>
</evidence>
<dbReference type="AlphaFoldDB" id="A0A0A7RZR2"/>
<keyword evidence="7 9" id="KW-0010">Activator</keyword>
<dbReference type="EMBL" id="CP009056">
    <property type="protein sequence ID" value="AJA44107.1"/>
    <property type="molecule type" value="Genomic_DNA"/>
</dbReference>
<dbReference type="Proteomes" id="UP000030901">
    <property type="component" value="Chromosome"/>
</dbReference>
<keyword evidence="4 9" id="KW-0862">Zinc</keyword>
<evidence type="ECO:0000256" key="7">
    <source>
        <dbReference type="ARBA" id="ARBA00023159"/>
    </source>
</evidence>
<keyword evidence="8 9" id="KW-0804">Transcription</keyword>
<sequence>MTEKSIIKKYNDIQLAMRLISLGARIQMLESETNLSRGKLIKLYKEIQGCPPPKGLLPFSTTWFMTWEPNIHSSVFYNAYQFLVKNSNKSGVKAIIKAYQLYLEQCPPPTEGEPVLGLTRAWILVKFVESRIMQQSCCKGCKGRFITHAYQPRNSFICSLCQPPSRVDKNQKTLKENQAKFIQVLSSSISNSFSSASIKQLTT</sequence>
<evidence type="ECO:0000256" key="8">
    <source>
        <dbReference type="ARBA" id="ARBA00023163"/>
    </source>
</evidence>
<keyword evidence="2 9" id="KW-0479">Metal-binding</keyword>
<keyword evidence="6 9" id="KW-0238">DNA-binding</keyword>
<dbReference type="SUPFAM" id="SSF160930">
    <property type="entry name" value="FlhC-like"/>
    <property type="match status" value="1"/>
</dbReference>
<evidence type="ECO:0000256" key="2">
    <source>
        <dbReference type="ARBA" id="ARBA00022723"/>
    </source>
</evidence>
<accession>A0A0A7RZR2</accession>
<keyword evidence="1 9" id="KW-0963">Cytoplasm</keyword>
<feature type="binding site" evidence="9">
    <location>
        <position position="141"/>
    </location>
    <ligand>
        <name>Zn(2+)</name>
        <dbReference type="ChEBI" id="CHEBI:29105"/>
    </ligand>
</feature>
<evidence type="ECO:0000256" key="3">
    <source>
        <dbReference type="ARBA" id="ARBA00022795"/>
    </source>
</evidence>
<protein>
    <recommendedName>
        <fullName evidence="9 10">Flagellar transcriptional regulator FlhC</fullName>
    </recommendedName>
</protein>
<comment type="cofactor">
    <cofactor evidence="9">
        <name>Zn(2+)</name>
        <dbReference type="ChEBI" id="CHEBI:29105"/>
    </cofactor>
    <text evidence="9">Binds 1 zinc ion per subunit.</text>
</comment>
<proteinExistence type="inferred from homology"/>
<reference evidence="11 12" key="1">
    <citation type="journal article" date="2014" name="Appl. Environ. Microbiol.">
        <title>Gut symbionts from distinct hosts exhibit genotoxic activity via divergent colibactin biosynthetic pathways.</title>
        <authorList>
            <person name="Engel P."/>
            <person name="Vizcaino M.I."/>
            <person name="Crawford J.M."/>
        </authorList>
    </citation>
    <scope>NUCLEOTIDE SEQUENCE [LARGE SCALE GENOMIC DNA]</scope>
    <source>
        <strain evidence="11 12">PEB0191</strain>
    </source>
</reference>
<feature type="binding site" evidence="9">
    <location>
        <position position="161"/>
    </location>
    <ligand>
        <name>Zn(2+)</name>
        <dbReference type="ChEBI" id="CHEBI:29105"/>
    </ligand>
</feature>
<evidence type="ECO:0000313" key="12">
    <source>
        <dbReference type="Proteomes" id="UP000030901"/>
    </source>
</evidence>
<dbReference type="KEGG" id="fpp:FPB0191_00263"/>
<comment type="similarity">
    <text evidence="9 10">Belongs to the FlhC family.</text>
</comment>
<evidence type="ECO:0000256" key="5">
    <source>
        <dbReference type="ARBA" id="ARBA00023015"/>
    </source>
</evidence>
<feature type="binding site" evidence="9">
    <location>
        <position position="138"/>
    </location>
    <ligand>
        <name>Zn(2+)</name>
        <dbReference type="ChEBI" id="CHEBI:29105"/>
    </ligand>
</feature>
<dbReference type="OrthoDB" id="5570801at2"/>
<evidence type="ECO:0000256" key="4">
    <source>
        <dbReference type="ARBA" id="ARBA00022833"/>
    </source>
</evidence>
<dbReference type="GO" id="GO:0045893">
    <property type="term" value="P:positive regulation of DNA-templated transcription"/>
    <property type="evidence" value="ECO:0007669"/>
    <property type="project" value="InterPro"/>
</dbReference>
<keyword evidence="11" id="KW-0282">Flagellum</keyword>
<evidence type="ECO:0000313" key="11">
    <source>
        <dbReference type="EMBL" id="AJA44107.1"/>
    </source>
</evidence>
<evidence type="ECO:0000256" key="6">
    <source>
        <dbReference type="ARBA" id="ARBA00023125"/>
    </source>
</evidence>
<dbReference type="Pfam" id="PF05280">
    <property type="entry name" value="FlhC"/>
    <property type="match status" value="1"/>
</dbReference>
<keyword evidence="3 9" id="KW-1005">Bacterial flagellum biogenesis</keyword>
<evidence type="ECO:0000256" key="1">
    <source>
        <dbReference type="ARBA" id="ARBA00022490"/>
    </source>
</evidence>
<dbReference type="RefSeq" id="WP_052236672.1">
    <property type="nucleotide sequence ID" value="NZ_CAMKYH010000018.1"/>
</dbReference>
<comment type="function">
    <text evidence="9">Functions in complex with FlhD as a master transcriptional regulator that regulates transcription of several flagellar and non-flagellar operons by binding to their promoter region. Activates expression of class 2 flagellar genes, including fliA, which is a flagellum-specific sigma factor that turns on the class 3 genes. Also regulates genes whose products function in a variety of physiological pathways.</text>
</comment>
<dbReference type="NCBIfam" id="NF009365">
    <property type="entry name" value="PRK12722.1"/>
    <property type="match status" value="1"/>
</dbReference>
<dbReference type="GO" id="GO:0005737">
    <property type="term" value="C:cytoplasm"/>
    <property type="evidence" value="ECO:0007669"/>
    <property type="project" value="UniProtKB-SubCell"/>
</dbReference>
<gene>
    <name evidence="9" type="primary">flhC</name>
    <name evidence="11" type="ORF">FPB0191_00263</name>
</gene>
<dbReference type="GO" id="GO:0003677">
    <property type="term" value="F:DNA binding"/>
    <property type="evidence" value="ECO:0007669"/>
    <property type="project" value="UniProtKB-UniRule"/>
</dbReference>
<comment type="subcellular location">
    <subcellularLocation>
        <location evidence="9 10">Cytoplasm</location>
    </subcellularLocation>
</comment>
<dbReference type="GO" id="GO:0008270">
    <property type="term" value="F:zinc ion binding"/>
    <property type="evidence" value="ECO:0007669"/>
    <property type="project" value="UniProtKB-UniRule"/>
</dbReference>
<comment type="subunit">
    <text evidence="9">Heterohexamer composed of two FlhC and four FlhD subunits. Each FlhC binds a FlhD dimer, forming a heterotrimer, and a hexamer assembles by dimerization of two heterotrimers.</text>
</comment>
<dbReference type="GO" id="GO:1902208">
    <property type="term" value="P:regulation of bacterial-type flagellum assembly"/>
    <property type="evidence" value="ECO:0007669"/>
    <property type="project" value="UniProtKB-UniRule"/>
</dbReference>
<dbReference type="GO" id="GO:0044781">
    <property type="term" value="P:bacterial-type flagellum organization"/>
    <property type="evidence" value="ECO:0007669"/>
    <property type="project" value="UniProtKB-KW"/>
</dbReference>
<dbReference type="PIRSF" id="PIRSF003159">
    <property type="entry name" value="FlhC"/>
    <property type="match status" value="1"/>
</dbReference>
<keyword evidence="11" id="KW-0969">Cilium</keyword>
<keyword evidence="12" id="KW-1185">Reference proteome</keyword>
<dbReference type="STRING" id="1267021.FPB0191_00263"/>
<keyword evidence="5 9" id="KW-0805">Transcription regulation</keyword>
<dbReference type="HOGENOM" id="CLU_122824_0_0_6"/>
<dbReference type="InterPro" id="IPR007944">
    <property type="entry name" value="FlhC"/>
</dbReference>